<comment type="caution">
    <text evidence="1">The sequence shown here is derived from an EMBL/GenBank/DDBJ whole genome shotgun (WGS) entry which is preliminary data.</text>
</comment>
<name>A0A923PQ86_9BACT</name>
<accession>A0A923PQ86</accession>
<dbReference type="AlphaFoldDB" id="A0A923PQ86"/>
<protein>
    <submittedName>
        <fullName evidence="1">RHS repeat-associated core domain-containing protein</fullName>
    </submittedName>
</protein>
<evidence type="ECO:0000313" key="1">
    <source>
        <dbReference type="EMBL" id="MBC6995433.1"/>
    </source>
</evidence>
<dbReference type="PANTHER" id="PTHR32305">
    <property type="match status" value="1"/>
</dbReference>
<dbReference type="EMBL" id="JACSIT010000136">
    <property type="protein sequence ID" value="MBC6995433.1"/>
    <property type="molecule type" value="Genomic_DNA"/>
</dbReference>
<dbReference type="RefSeq" id="WP_187467470.1">
    <property type="nucleotide sequence ID" value="NZ_JACSIT010000136.1"/>
</dbReference>
<proteinExistence type="predicted"/>
<gene>
    <name evidence="1" type="ORF">H9S92_14760</name>
</gene>
<dbReference type="InterPro" id="IPR022385">
    <property type="entry name" value="Rhs_assc_core"/>
</dbReference>
<dbReference type="PANTHER" id="PTHR32305:SF15">
    <property type="entry name" value="PROTEIN RHSA-RELATED"/>
    <property type="match status" value="1"/>
</dbReference>
<sequence>RTSPTGAVTVQSVLDYYPFGMVNADRSSGAGGYAYKYNGKEFAEELGLSDYGARWYDPAVGRWLAVDPLALEYANFSPYNYVANNPINAIDPNGEYIIVLAGSAQDREFFINQINTLFGGNVNASFSSGGGSRLILEQTGALNEEQQVAFDIISGYANNEDEITVRLANNDKSINFESYDSREFDPSDFSAYSDNMKGSRSALSHYVHFFAEQYDRQVVQGLLGVIRQGQGEDPGKPSQEFLKSHEFALEQEALVSGVFTRDTDMKSYSGGIDLITFTNFDKNGKPVSTYQVWSGGEKGPKVSKPIPVNK</sequence>
<reference evidence="1" key="1">
    <citation type="submission" date="2020-08" db="EMBL/GenBank/DDBJ databases">
        <title>Lewinella bacteria from marine environments.</title>
        <authorList>
            <person name="Zhong Y."/>
        </authorList>
    </citation>
    <scope>NUCLEOTIDE SEQUENCE</scope>
    <source>
        <strain evidence="1">KCTC 42187</strain>
    </source>
</reference>
<evidence type="ECO:0000313" key="2">
    <source>
        <dbReference type="Proteomes" id="UP000650081"/>
    </source>
</evidence>
<dbReference type="InterPro" id="IPR050708">
    <property type="entry name" value="T6SS_VgrG/RHS"/>
</dbReference>
<dbReference type="NCBIfam" id="TIGR03696">
    <property type="entry name" value="Rhs_assc_core"/>
    <property type="match status" value="1"/>
</dbReference>
<organism evidence="1 2">
    <name type="scientific">Neolewinella lacunae</name>
    <dbReference type="NCBI Taxonomy" id="1517758"/>
    <lineage>
        <taxon>Bacteria</taxon>
        <taxon>Pseudomonadati</taxon>
        <taxon>Bacteroidota</taxon>
        <taxon>Saprospiria</taxon>
        <taxon>Saprospirales</taxon>
        <taxon>Lewinellaceae</taxon>
        <taxon>Neolewinella</taxon>
    </lineage>
</organism>
<keyword evidence="2" id="KW-1185">Reference proteome</keyword>
<dbReference type="Gene3D" id="2.180.10.10">
    <property type="entry name" value="RHS repeat-associated core"/>
    <property type="match status" value="1"/>
</dbReference>
<dbReference type="Proteomes" id="UP000650081">
    <property type="component" value="Unassembled WGS sequence"/>
</dbReference>
<feature type="non-terminal residue" evidence="1">
    <location>
        <position position="1"/>
    </location>
</feature>